<evidence type="ECO:0000256" key="5">
    <source>
        <dbReference type="SAM" id="Phobius"/>
    </source>
</evidence>
<sequence>MPTQWVKWFALCVGSLIGIVILLSFWIKYPDTVEGEVSVTATKAPVRLVANNSGRMQLLVKNRQSVKKNEVIAFIESGADYHHVLQVEALLFNLYADHEANYPLPDSLLLGDVSTAYNSFYISYKQYRQLLTSDLYATMRISLQQQIEIDKEIEDNLHKEIALKKQVLEAMGKRLEKDSILYAAKGISQQEYLEKESNYFSLQETLLALESNCLIKQSEIRQSQIEIQRTLLEEQENKEKAFAELVAQQNVLSNAISVWKEKYMEIAPITGEVEYLDFWKDNSFVQAGQELFTVIPTRNDIVGEVMIASYGAGKVKEGQTANVKINNYPYEEYGMLKGKVHSISRLTNKMETNNNIIDVYLVEIVFPDGLVSNFGKTLPLDFESKGTVEIITKRKRLIERLFDNLRSIGEK</sequence>
<evidence type="ECO:0000259" key="6">
    <source>
        <dbReference type="Pfam" id="PF26002"/>
    </source>
</evidence>
<dbReference type="EMBL" id="JAHLFJ010000114">
    <property type="protein sequence ID" value="MBU3857361.1"/>
    <property type="molecule type" value="Genomic_DNA"/>
</dbReference>
<keyword evidence="4 5" id="KW-0472">Membrane</keyword>
<dbReference type="Gene3D" id="2.40.30.170">
    <property type="match status" value="1"/>
</dbReference>
<evidence type="ECO:0000256" key="3">
    <source>
        <dbReference type="ARBA" id="ARBA00022989"/>
    </source>
</evidence>
<organism evidence="7 8">
    <name type="scientific">Candidatus Phocaeicola excrementipullorum</name>
    <dbReference type="NCBI Taxonomy" id="2838731"/>
    <lineage>
        <taxon>Bacteria</taxon>
        <taxon>Pseudomonadati</taxon>
        <taxon>Bacteroidota</taxon>
        <taxon>Bacteroidia</taxon>
        <taxon>Bacteroidales</taxon>
        <taxon>Bacteroidaceae</taxon>
        <taxon>Phocaeicola</taxon>
    </lineage>
</organism>
<dbReference type="PANTHER" id="PTHR30386">
    <property type="entry name" value="MEMBRANE FUSION SUBUNIT OF EMRAB-TOLC MULTIDRUG EFFLUX PUMP"/>
    <property type="match status" value="1"/>
</dbReference>
<evidence type="ECO:0000313" key="8">
    <source>
        <dbReference type="Proteomes" id="UP000784286"/>
    </source>
</evidence>
<gene>
    <name evidence="7" type="ORF">H9928_12675</name>
</gene>
<comment type="subcellular location">
    <subcellularLocation>
        <location evidence="1">Membrane</location>
        <topology evidence="1">Single-pass membrane protein</topology>
    </subcellularLocation>
</comment>
<evidence type="ECO:0000256" key="1">
    <source>
        <dbReference type="ARBA" id="ARBA00004167"/>
    </source>
</evidence>
<dbReference type="GO" id="GO:0016020">
    <property type="term" value="C:membrane"/>
    <property type="evidence" value="ECO:0007669"/>
    <property type="project" value="UniProtKB-SubCell"/>
</dbReference>
<dbReference type="InterPro" id="IPR058982">
    <property type="entry name" value="Beta-barrel_AprE"/>
</dbReference>
<feature type="transmembrane region" description="Helical" evidence="5">
    <location>
        <begin position="6"/>
        <end position="27"/>
    </location>
</feature>
<comment type="caution">
    <text evidence="7">The sequence shown here is derived from an EMBL/GenBank/DDBJ whole genome shotgun (WGS) entry which is preliminary data.</text>
</comment>
<dbReference type="InterPro" id="IPR050739">
    <property type="entry name" value="MFP"/>
</dbReference>
<proteinExistence type="predicted"/>
<dbReference type="PRINTS" id="PR01490">
    <property type="entry name" value="RTXTOXIND"/>
</dbReference>
<reference evidence="7" key="2">
    <citation type="submission" date="2021-04" db="EMBL/GenBank/DDBJ databases">
        <authorList>
            <person name="Gilroy R."/>
        </authorList>
    </citation>
    <scope>NUCLEOTIDE SEQUENCE</scope>
    <source>
        <strain evidence="7">8470</strain>
    </source>
</reference>
<evidence type="ECO:0000256" key="4">
    <source>
        <dbReference type="ARBA" id="ARBA00023136"/>
    </source>
</evidence>
<evidence type="ECO:0000256" key="2">
    <source>
        <dbReference type="ARBA" id="ARBA00022692"/>
    </source>
</evidence>
<dbReference type="Proteomes" id="UP000784286">
    <property type="component" value="Unassembled WGS sequence"/>
</dbReference>
<keyword evidence="2 5" id="KW-0812">Transmembrane</keyword>
<keyword evidence="3 5" id="KW-1133">Transmembrane helix</keyword>
<evidence type="ECO:0000313" key="7">
    <source>
        <dbReference type="EMBL" id="MBU3857361.1"/>
    </source>
</evidence>
<accession>A0A948TQC6</accession>
<name>A0A948TQC6_9BACT</name>
<protein>
    <submittedName>
        <fullName evidence="7">HlyD family secretion protein</fullName>
    </submittedName>
</protein>
<dbReference type="AlphaFoldDB" id="A0A948TQC6"/>
<dbReference type="PANTHER" id="PTHR30386:SF26">
    <property type="entry name" value="TRANSPORT PROTEIN COMB"/>
    <property type="match status" value="1"/>
</dbReference>
<feature type="domain" description="AprE-like beta-barrel" evidence="6">
    <location>
        <begin position="304"/>
        <end position="372"/>
    </location>
</feature>
<reference evidence="7" key="1">
    <citation type="journal article" date="2021" name="PeerJ">
        <title>Extensive microbial diversity within the chicken gut microbiome revealed by metagenomics and culture.</title>
        <authorList>
            <person name="Gilroy R."/>
            <person name="Ravi A."/>
            <person name="Getino M."/>
            <person name="Pursley I."/>
            <person name="Horton D.L."/>
            <person name="Alikhan N.F."/>
            <person name="Baker D."/>
            <person name="Gharbi K."/>
            <person name="Hall N."/>
            <person name="Watson M."/>
            <person name="Adriaenssens E.M."/>
            <person name="Foster-Nyarko E."/>
            <person name="Jarju S."/>
            <person name="Secka A."/>
            <person name="Antonio M."/>
            <person name="Oren A."/>
            <person name="Chaudhuri R.R."/>
            <person name="La Ragione R."/>
            <person name="Hildebrand F."/>
            <person name="Pallen M.J."/>
        </authorList>
    </citation>
    <scope>NUCLEOTIDE SEQUENCE</scope>
    <source>
        <strain evidence="7">8470</strain>
    </source>
</reference>
<dbReference type="Pfam" id="PF26002">
    <property type="entry name" value="Beta-barrel_AprE"/>
    <property type="match status" value="1"/>
</dbReference>